<dbReference type="Proteomes" id="UP000645007">
    <property type="component" value="Unassembled WGS sequence"/>
</dbReference>
<evidence type="ECO:0000313" key="1">
    <source>
        <dbReference type="EMBL" id="MBD8085634.1"/>
    </source>
</evidence>
<dbReference type="InterPro" id="IPR010146">
    <property type="entry name" value="CRISPR-assoc_prot_Csn2-typ"/>
</dbReference>
<proteinExistence type="predicted"/>
<protein>
    <submittedName>
        <fullName evidence="1">Type II-A CRISPR-associated protein Csn2</fullName>
    </submittedName>
</protein>
<dbReference type="NCBIfam" id="TIGR01866">
    <property type="entry name" value="cas_Csn2"/>
    <property type="match status" value="1"/>
</dbReference>
<comment type="caution">
    <text evidence="1">The sequence shown here is derived from an EMBL/GenBank/DDBJ whole genome shotgun (WGS) entry which is preliminary data.</text>
</comment>
<reference evidence="1 2" key="1">
    <citation type="submission" date="2020-06" db="EMBL/GenBank/DDBJ databases">
        <title>Limosilactobacillus sp. nov.</title>
        <authorList>
            <person name="Ksiezarek M."/>
            <person name="Goncalves Ribeiro T."/>
            <person name="Rocha J."/>
            <person name="Grosso F."/>
            <person name="Peixe L."/>
        </authorList>
    </citation>
    <scope>NUCLEOTIDE SEQUENCE [LARGE SCALE GENOMIC DNA]</scope>
    <source>
        <strain evidence="2">c9Ua_26_M</strain>
    </source>
</reference>
<evidence type="ECO:0000313" key="2">
    <source>
        <dbReference type="Proteomes" id="UP000645007"/>
    </source>
</evidence>
<dbReference type="CDD" id="cd12218">
    <property type="entry name" value="Csn2"/>
    <property type="match status" value="1"/>
</dbReference>
<dbReference type="Gene3D" id="3.40.50.11940">
    <property type="match status" value="1"/>
</dbReference>
<sequence>MKVTYNSHKSVSLNPGKIAVIATNTPVVFNEIMGGLNDFNESVKFVDDSYNSLEVTKMIDLDSELLVNHKLYEKYSKDIIKAEIDNMSLEYHEKVDKQAQQLFTVLQKSLFMTDLPIEVSYDGDLKRLLSYSQIKLSAEHEMGPYDIIASDLKIHLECNLKSIVCFCNVANYLSKSEFYELQTEVKRLNIPLLLIEFSEINERSFYQESNFLFIDQDFIDWKL</sequence>
<dbReference type="InterPro" id="IPR038600">
    <property type="entry name" value="Csn2_sf"/>
</dbReference>
<dbReference type="EMBL" id="JABUXR010000008">
    <property type="protein sequence ID" value="MBD8085634.1"/>
    <property type="molecule type" value="Genomic_DNA"/>
</dbReference>
<name>A0ABR8ZKS4_9LACO</name>
<dbReference type="RefSeq" id="WP_191911398.1">
    <property type="nucleotide sequence ID" value="NZ_JABUXR010000008.1"/>
</dbReference>
<keyword evidence="2" id="KW-1185">Reference proteome</keyword>
<accession>A0ABR8ZKS4</accession>
<organism evidence="1 2">
    <name type="scientific">Limosilactobacillus urinaemulieris</name>
    <dbReference type="NCBI Taxonomy" id="2742600"/>
    <lineage>
        <taxon>Bacteria</taxon>
        <taxon>Bacillati</taxon>
        <taxon>Bacillota</taxon>
        <taxon>Bacilli</taxon>
        <taxon>Lactobacillales</taxon>
        <taxon>Lactobacillaceae</taxon>
        <taxon>Limosilactobacillus</taxon>
    </lineage>
</organism>
<gene>
    <name evidence="1" type="primary">csn2</name>
    <name evidence="1" type="ORF">HUK45_05145</name>
</gene>